<gene>
    <name evidence="1" type="ORF">GDO78_019648</name>
</gene>
<protein>
    <submittedName>
        <fullName evidence="1">Uncharacterized protein</fullName>
    </submittedName>
</protein>
<dbReference type="EMBL" id="WNTK01041328">
    <property type="protein sequence ID" value="KAG9460774.1"/>
    <property type="molecule type" value="Genomic_DNA"/>
</dbReference>
<dbReference type="AlphaFoldDB" id="A0A8J6B9G9"/>
<dbReference type="Proteomes" id="UP000770717">
    <property type="component" value="Unassembled WGS sequence"/>
</dbReference>
<reference evidence="1" key="1">
    <citation type="thesis" date="2020" institute="ProQuest LLC" country="789 East Eisenhower Parkway, Ann Arbor, MI, USA">
        <title>Comparative Genomics and Chromosome Evolution.</title>
        <authorList>
            <person name="Mudd A.B."/>
        </authorList>
    </citation>
    <scope>NUCLEOTIDE SEQUENCE</scope>
    <source>
        <strain evidence="1">HN-11 Male</strain>
        <tissue evidence="1">Kidney and liver</tissue>
    </source>
</reference>
<evidence type="ECO:0000313" key="2">
    <source>
        <dbReference type="Proteomes" id="UP000770717"/>
    </source>
</evidence>
<keyword evidence="2" id="KW-1185">Reference proteome</keyword>
<name>A0A8J6B9G9_ELECQ</name>
<accession>A0A8J6B9G9</accession>
<comment type="caution">
    <text evidence="1">The sequence shown here is derived from an EMBL/GenBank/DDBJ whole genome shotgun (WGS) entry which is preliminary data.</text>
</comment>
<sequence>MVGVLVVGPLLTRCWWHRGHGPFLLQAIPVQRQPLCTDVQRPPLDSRAQQLCWPIIPSARTVASDPLMALQMETRHLTSGSLFAPTDYPAVVR</sequence>
<organism evidence="1 2">
    <name type="scientific">Eleutherodactylus coqui</name>
    <name type="common">Puerto Rican coqui</name>
    <dbReference type="NCBI Taxonomy" id="57060"/>
    <lineage>
        <taxon>Eukaryota</taxon>
        <taxon>Metazoa</taxon>
        <taxon>Chordata</taxon>
        <taxon>Craniata</taxon>
        <taxon>Vertebrata</taxon>
        <taxon>Euteleostomi</taxon>
        <taxon>Amphibia</taxon>
        <taxon>Batrachia</taxon>
        <taxon>Anura</taxon>
        <taxon>Neobatrachia</taxon>
        <taxon>Hyloidea</taxon>
        <taxon>Eleutherodactylidae</taxon>
        <taxon>Eleutherodactylinae</taxon>
        <taxon>Eleutherodactylus</taxon>
        <taxon>Eleutherodactylus</taxon>
    </lineage>
</organism>
<evidence type="ECO:0000313" key="1">
    <source>
        <dbReference type="EMBL" id="KAG9460774.1"/>
    </source>
</evidence>
<proteinExistence type="predicted"/>